<feature type="non-terminal residue" evidence="2">
    <location>
        <position position="1"/>
    </location>
</feature>
<accession>A0ABD0J467</accession>
<feature type="region of interest" description="Disordered" evidence="1">
    <location>
        <begin position="1"/>
        <end position="41"/>
    </location>
</feature>
<feature type="non-terminal residue" evidence="2">
    <location>
        <position position="72"/>
    </location>
</feature>
<evidence type="ECO:0000313" key="2">
    <source>
        <dbReference type="EMBL" id="KAK7458970.1"/>
    </source>
</evidence>
<dbReference type="Proteomes" id="UP001519460">
    <property type="component" value="Unassembled WGS sequence"/>
</dbReference>
<protein>
    <submittedName>
        <fullName evidence="2">Uncharacterized protein</fullName>
    </submittedName>
</protein>
<comment type="caution">
    <text evidence="2">The sequence shown here is derived from an EMBL/GenBank/DDBJ whole genome shotgun (WGS) entry which is preliminary data.</text>
</comment>
<gene>
    <name evidence="2" type="ORF">BaRGS_00039026</name>
</gene>
<keyword evidence="3" id="KW-1185">Reference proteome</keyword>
<feature type="compositionally biased region" description="Polar residues" evidence="1">
    <location>
        <begin position="1"/>
        <end position="11"/>
    </location>
</feature>
<feature type="compositionally biased region" description="Basic residues" evidence="1">
    <location>
        <begin position="25"/>
        <end position="41"/>
    </location>
</feature>
<evidence type="ECO:0000313" key="3">
    <source>
        <dbReference type="Proteomes" id="UP001519460"/>
    </source>
</evidence>
<reference evidence="2 3" key="1">
    <citation type="journal article" date="2023" name="Sci. Data">
        <title>Genome assembly of the Korean intertidal mud-creeper Batillaria attramentaria.</title>
        <authorList>
            <person name="Patra A.K."/>
            <person name="Ho P.T."/>
            <person name="Jun S."/>
            <person name="Lee S.J."/>
            <person name="Kim Y."/>
            <person name="Won Y.J."/>
        </authorList>
    </citation>
    <scope>NUCLEOTIDE SEQUENCE [LARGE SCALE GENOMIC DNA]</scope>
    <source>
        <strain evidence="2">Wonlab-2016</strain>
    </source>
</reference>
<name>A0ABD0J467_9CAEN</name>
<evidence type="ECO:0000256" key="1">
    <source>
        <dbReference type="SAM" id="MobiDB-lite"/>
    </source>
</evidence>
<dbReference type="EMBL" id="JACVVK020000660">
    <property type="protein sequence ID" value="KAK7458970.1"/>
    <property type="molecule type" value="Genomic_DNA"/>
</dbReference>
<proteinExistence type="predicted"/>
<sequence length="72" mass="8193">VHESGDSSSTYALEHSGCAREAMRGKQRRWRKSQRNRGKAGHKLQAVLFLDRWVSAAILCSDRNLEAREPRA</sequence>
<dbReference type="AlphaFoldDB" id="A0ABD0J467"/>
<organism evidence="2 3">
    <name type="scientific">Batillaria attramentaria</name>
    <dbReference type="NCBI Taxonomy" id="370345"/>
    <lineage>
        <taxon>Eukaryota</taxon>
        <taxon>Metazoa</taxon>
        <taxon>Spiralia</taxon>
        <taxon>Lophotrochozoa</taxon>
        <taxon>Mollusca</taxon>
        <taxon>Gastropoda</taxon>
        <taxon>Caenogastropoda</taxon>
        <taxon>Sorbeoconcha</taxon>
        <taxon>Cerithioidea</taxon>
        <taxon>Batillariidae</taxon>
        <taxon>Batillaria</taxon>
    </lineage>
</organism>